<accession>A0AAE1P9D7</accession>
<keyword evidence="3" id="KW-1185">Reference proteome</keyword>
<evidence type="ECO:0000313" key="3">
    <source>
        <dbReference type="Proteomes" id="UP001292094"/>
    </source>
</evidence>
<name>A0AAE1P9D7_9EUCA</name>
<evidence type="ECO:0000313" key="2">
    <source>
        <dbReference type="EMBL" id="KAK4304273.1"/>
    </source>
</evidence>
<feature type="region of interest" description="Disordered" evidence="1">
    <location>
        <begin position="1"/>
        <end position="88"/>
    </location>
</feature>
<dbReference type="AlphaFoldDB" id="A0AAE1P9D7"/>
<gene>
    <name evidence="2" type="ORF">Pmani_023773</name>
</gene>
<dbReference type="EMBL" id="JAWZYT010002455">
    <property type="protein sequence ID" value="KAK4304273.1"/>
    <property type="molecule type" value="Genomic_DNA"/>
</dbReference>
<dbReference type="Proteomes" id="UP001292094">
    <property type="component" value="Unassembled WGS sequence"/>
</dbReference>
<sequence length="88" mass="10091">MRRTGISKGEVRRRQDDVKECGRKRRNGIESRRGKMMGKSEKKRRNDIESRRENSQDTGDGNGSEAGQERKKVLVSIEDSEAKHFEAA</sequence>
<feature type="compositionally biased region" description="Basic and acidic residues" evidence="1">
    <location>
        <begin position="9"/>
        <end position="55"/>
    </location>
</feature>
<evidence type="ECO:0000256" key="1">
    <source>
        <dbReference type="SAM" id="MobiDB-lite"/>
    </source>
</evidence>
<proteinExistence type="predicted"/>
<organism evidence="2 3">
    <name type="scientific">Petrolisthes manimaculis</name>
    <dbReference type="NCBI Taxonomy" id="1843537"/>
    <lineage>
        <taxon>Eukaryota</taxon>
        <taxon>Metazoa</taxon>
        <taxon>Ecdysozoa</taxon>
        <taxon>Arthropoda</taxon>
        <taxon>Crustacea</taxon>
        <taxon>Multicrustacea</taxon>
        <taxon>Malacostraca</taxon>
        <taxon>Eumalacostraca</taxon>
        <taxon>Eucarida</taxon>
        <taxon>Decapoda</taxon>
        <taxon>Pleocyemata</taxon>
        <taxon>Anomura</taxon>
        <taxon>Galatheoidea</taxon>
        <taxon>Porcellanidae</taxon>
        <taxon>Petrolisthes</taxon>
    </lineage>
</organism>
<protein>
    <submittedName>
        <fullName evidence="2">Uncharacterized protein</fullName>
    </submittedName>
</protein>
<comment type="caution">
    <text evidence="2">The sequence shown here is derived from an EMBL/GenBank/DDBJ whole genome shotgun (WGS) entry which is preliminary data.</text>
</comment>
<reference evidence="2" key="1">
    <citation type="submission" date="2023-11" db="EMBL/GenBank/DDBJ databases">
        <title>Genome assemblies of two species of porcelain crab, Petrolisthes cinctipes and Petrolisthes manimaculis (Anomura: Porcellanidae).</title>
        <authorList>
            <person name="Angst P."/>
        </authorList>
    </citation>
    <scope>NUCLEOTIDE SEQUENCE</scope>
    <source>
        <strain evidence="2">PB745_02</strain>
        <tissue evidence="2">Gill</tissue>
    </source>
</reference>